<sequence>MCERFYQCKNCRKILCRQKRSPEQHTCGEWRCKNCFEYHIGTHWCYQRKTLKDTTKKEPRKYFFYDFETTQNEKMSCEEGYAPNVPCGKSCTDRDRYERCKTCKICENCNQSWCGLAEHKVNYAVLQSTCVICENVELTADSKCNTCGSRCDKCRIFKKNTTTLPCESSCGYRQRVFKGEDVPYEFCSQIMTPHYKNTVLIAHNAKGFDNYPVLNALIEHHSVKPNKIIFNGSKIVYMHVSKNLDLTFLDSINFIGNEICRKFPSVSVYRNYKRLLSTSVQHEKKKTSLIRPQPEAYYYGIEYMGEEEANTFWKWYNSNKSKTFDFQSEMYKYCVSDVDILRRGCMQFRKIMMEVTSVSNEKITEGIDPYDYVTIASACQAIYRQLFLEEEYETVVFSMDVLPATHTIEQRQHISMTKHSMNELYYLTRKKERELIRLGYKYVCIWEHEFHHQLDLDDPMRLRINVLYPSVNKYGKYPVGHPVIITSDFEDISNYFGVAKVKVLPNRHLFHPVLPYVSNGKLKFHSVNNVQITKTKMTVPVQMKKELLSELGVLQS</sequence>
<dbReference type="SUPFAM" id="SSF53098">
    <property type="entry name" value="Ribonuclease H-like"/>
    <property type="match status" value="1"/>
</dbReference>
<dbReference type="OrthoDB" id="6154771at2759"/>
<accession>A0A8S3UF95</accession>
<protein>
    <recommendedName>
        <fullName evidence="3">DNA-directed DNA polymerase</fullName>
    </recommendedName>
</protein>
<evidence type="ECO:0000313" key="2">
    <source>
        <dbReference type="Proteomes" id="UP000683360"/>
    </source>
</evidence>
<dbReference type="SUPFAM" id="SSF56672">
    <property type="entry name" value="DNA/RNA polymerases"/>
    <property type="match status" value="1"/>
</dbReference>
<keyword evidence="2" id="KW-1185">Reference proteome</keyword>
<dbReference type="InterPro" id="IPR043502">
    <property type="entry name" value="DNA/RNA_pol_sf"/>
</dbReference>
<evidence type="ECO:0000313" key="1">
    <source>
        <dbReference type="EMBL" id="CAG2242132.1"/>
    </source>
</evidence>
<gene>
    <name evidence="1" type="ORF">MEDL_54338</name>
</gene>
<comment type="caution">
    <text evidence="1">The sequence shown here is derived from an EMBL/GenBank/DDBJ whole genome shotgun (WGS) entry which is preliminary data.</text>
</comment>
<dbReference type="Proteomes" id="UP000683360">
    <property type="component" value="Unassembled WGS sequence"/>
</dbReference>
<dbReference type="PANTHER" id="PTHR33568">
    <property type="entry name" value="DNA POLYMERASE"/>
    <property type="match status" value="1"/>
</dbReference>
<organism evidence="1 2">
    <name type="scientific">Mytilus edulis</name>
    <name type="common">Blue mussel</name>
    <dbReference type="NCBI Taxonomy" id="6550"/>
    <lineage>
        <taxon>Eukaryota</taxon>
        <taxon>Metazoa</taxon>
        <taxon>Spiralia</taxon>
        <taxon>Lophotrochozoa</taxon>
        <taxon>Mollusca</taxon>
        <taxon>Bivalvia</taxon>
        <taxon>Autobranchia</taxon>
        <taxon>Pteriomorphia</taxon>
        <taxon>Mytilida</taxon>
        <taxon>Mytiloidea</taxon>
        <taxon>Mytilidae</taxon>
        <taxon>Mytilinae</taxon>
        <taxon>Mytilus</taxon>
    </lineage>
</organism>
<evidence type="ECO:0008006" key="3">
    <source>
        <dbReference type="Google" id="ProtNLM"/>
    </source>
</evidence>
<dbReference type="InterPro" id="IPR012337">
    <property type="entry name" value="RNaseH-like_sf"/>
</dbReference>
<dbReference type="PANTHER" id="PTHR33568:SF3">
    <property type="entry name" value="DNA-DIRECTED DNA POLYMERASE"/>
    <property type="match status" value="1"/>
</dbReference>
<dbReference type="EMBL" id="CAJPWZ010002632">
    <property type="protein sequence ID" value="CAG2242132.1"/>
    <property type="molecule type" value="Genomic_DNA"/>
</dbReference>
<name>A0A8S3UF95_MYTED</name>
<reference evidence="1" key="1">
    <citation type="submission" date="2021-03" db="EMBL/GenBank/DDBJ databases">
        <authorList>
            <person name="Bekaert M."/>
        </authorList>
    </citation>
    <scope>NUCLEOTIDE SEQUENCE</scope>
</reference>
<proteinExistence type="predicted"/>
<dbReference type="AlphaFoldDB" id="A0A8S3UF95"/>